<proteinExistence type="predicted"/>
<dbReference type="Proteomes" id="UP000198553">
    <property type="component" value="Unassembled WGS sequence"/>
</dbReference>
<reference evidence="2" key="1">
    <citation type="submission" date="2016-10" db="EMBL/GenBank/DDBJ databases">
        <authorList>
            <person name="Varghese N."/>
            <person name="Submissions S."/>
        </authorList>
    </citation>
    <scope>NUCLEOTIDE SEQUENCE [LARGE SCALE GENOMIC DNA]</scope>
    <source>
        <strain evidence="2">B48,IBRC-M 10115,DSM 25386,CECT 8001</strain>
    </source>
</reference>
<dbReference type="RefSeq" id="WP_090749755.1">
    <property type="nucleotide sequence ID" value="NZ_FOBW01000020.1"/>
</dbReference>
<name>A0A1H8J6G2_9BACI</name>
<gene>
    <name evidence="1" type="ORF">SAMN05192533_12010</name>
</gene>
<organism evidence="1 2">
    <name type="scientific">Mesobacillus persicus</name>
    <dbReference type="NCBI Taxonomy" id="930146"/>
    <lineage>
        <taxon>Bacteria</taxon>
        <taxon>Bacillati</taxon>
        <taxon>Bacillota</taxon>
        <taxon>Bacilli</taxon>
        <taxon>Bacillales</taxon>
        <taxon>Bacillaceae</taxon>
        <taxon>Mesobacillus</taxon>
    </lineage>
</organism>
<protein>
    <submittedName>
        <fullName evidence="1">Uncharacterized protein</fullName>
    </submittedName>
</protein>
<evidence type="ECO:0000313" key="2">
    <source>
        <dbReference type="Proteomes" id="UP000198553"/>
    </source>
</evidence>
<evidence type="ECO:0000313" key="1">
    <source>
        <dbReference type="EMBL" id="SEN76420.1"/>
    </source>
</evidence>
<dbReference type="EMBL" id="FOBW01000020">
    <property type="protein sequence ID" value="SEN76420.1"/>
    <property type="molecule type" value="Genomic_DNA"/>
</dbReference>
<dbReference type="OrthoDB" id="9893907at2"/>
<dbReference type="AlphaFoldDB" id="A0A1H8J6G2"/>
<sequence>MGRKIENFDDWYSGIAHGKRAAFEKYTKYVFRNMLNQQLECLRNIHDRDLIELLFDSMMEVSELPVSEMDRLIARIQQCYERQIQLDKTYYEGK</sequence>
<keyword evidence="2" id="KW-1185">Reference proteome</keyword>
<accession>A0A1H8J6G2</accession>